<name>A0A7K0BU65_9ACTN</name>
<feature type="domain" description="Phage shock protein PspC N-terminal" evidence="7">
    <location>
        <begin position="25"/>
        <end position="82"/>
    </location>
</feature>
<evidence type="ECO:0000256" key="6">
    <source>
        <dbReference type="SAM" id="Phobius"/>
    </source>
</evidence>
<dbReference type="InterPro" id="IPR007168">
    <property type="entry name" value="Phageshock_PspC_N"/>
</dbReference>
<protein>
    <recommendedName>
        <fullName evidence="7">Phage shock protein PspC N-terminal domain-containing protein</fullName>
    </recommendedName>
</protein>
<evidence type="ECO:0000256" key="2">
    <source>
        <dbReference type="ARBA" id="ARBA00022475"/>
    </source>
</evidence>
<keyword evidence="3 6" id="KW-0812">Transmembrane</keyword>
<sequence>MGKALLAGHDRGMDFDKDTTAAPAKQFRRTRDGRMIAGVCAGTGRYFDIDPNIVRLALAVFSLFGGSGLALYAIAWLLLPEEGAETSVGEEMFKKASANPGVQDTVQKAKDALAKATR</sequence>
<organism evidence="8 9">
    <name type="scientific">Actinomadura macrotermitis</name>
    <dbReference type="NCBI Taxonomy" id="2585200"/>
    <lineage>
        <taxon>Bacteria</taxon>
        <taxon>Bacillati</taxon>
        <taxon>Actinomycetota</taxon>
        <taxon>Actinomycetes</taxon>
        <taxon>Streptosporangiales</taxon>
        <taxon>Thermomonosporaceae</taxon>
        <taxon>Actinomadura</taxon>
    </lineage>
</organism>
<evidence type="ECO:0000256" key="3">
    <source>
        <dbReference type="ARBA" id="ARBA00022692"/>
    </source>
</evidence>
<keyword evidence="5 6" id="KW-0472">Membrane</keyword>
<evidence type="ECO:0000313" key="8">
    <source>
        <dbReference type="EMBL" id="MQY04576.1"/>
    </source>
</evidence>
<comment type="subcellular location">
    <subcellularLocation>
        <location evidence="1">Cell membrane</location>
        <topology evidence="1">Single-pass membrane protein</topology>
    </subcellularLocation>
</comment>
<keyword evidence="2" id="KW-1003">Cell membrane</keyword>
<dbReference type="EMBL" id="WEGH01000002">
    <property type="protein sequence ID" value="MQY04576.1"/>
    <property type="molecule type" value="Genomic_DNA"/>
</dbReference>
<gene>
    <name evidence="8" type="ORF">ACRB68_26310</name>
</gene>
<evidence type="ECO:0000256" key="4">
    <source>
        <dbReference type="ARBA" id="ARBA00022989"/>
    </source>
</evidence>
<evidence type="ECO:0000256" key="1">
    <source>
        <dbReference type="ARBA" id="ARBA00004162"/>
    </source>
</evidence>
<dbReference type="PANTHER" id="PTHR33885">
    <property type="entry name" value="PHAGE SHOCK PROTEIN C"/>
    <property type="match status" value="1"/>
</dbReference>
<evidence type="ECO:0000313" key="9">
    <source>
        <dbReference type="Proteomes" id="UP000487268"/>
    </source>
</evidence>
<dbReference type="Proteomes" id="UP000487268">
    <property type="component" value="Unassembled WGS sequence"/>
</dbReference>
<accession>A0A7K0BU65</accession>
<dbReference type="Pfam" id="PF04024">
    <property type="entry name" value="PspC"/>
    <property type="match status" value="1"/>
</dbReference>
<dbReference type="AlphaFoldDB" id="A0A7K0BU65"/>
<keyword evidence="4 6" id="KW-1133">Transmembrane helix</keyword>
<dbReference type="InterPro" id="IPR052027">
    <property type="entry name" value="PspC"/>
</dbReference>
<keyword evidence="9" id="KW-1185">Reference proteome</keyword>
<dbReference type="GO" id="GO:0005886">
    <property type="term" value="C:plasma membrane"/>
    <property type="evidence" value="ECO:0007669"/>
    <property type="project" value="UniProtKB-SubCell"/>
</dbReference>
<comment type="caution">
    <text evidence="8">The sequence shown here is derived from an EMBL/GenBank/DDBJ whole genome shotgun (WGS) entry which is preliminary data.</text>
</comment>
<evidence type="ECO:0000259" key="7">
    <source>
        <dbReference type="Pfam" id="PF04024"/>
    </source>
</evidence>
<dbReference type="PANTHER" id="PTHR33885:SF3">
    <property type="entry name" value="PHAGE SHOCK PROTEIN C"/>
    <property type="match status" value="1"/>
</dbReference>
<evidence type="ECO:0000256" key="5">
    <source>
        <dbReference type="ARBA" id="ARBA00023136"/>
    </source>
</evidence>
<reference evidence="8 9" key="1">
    <citation type="submission" date="2019-10" db="EMBL/GenBank/DDBJ databases">
        <title>Actinomadura rubteroloni sp. nov. and Actinomadura macrotermitis sp. nov., isolated from the gut of fungus growing-termite Macrotermes natalensis.</title>
        <authorList>
            <person name="Benndorf R."/>
            <person name="Martin K."/>
            <person name="Kuefner M."/>
            <person name="De Beer W."/>
            <person name="Kaster A.-K."/>
            <person name="Vollmers J."/>
            <person name="Poulsen M."/>
            <person name="Beemelmanns C."/>
        </authorList>
    </citation>
    <scope>NUCLEOTIDE SEQUENCE [LARGE SCALE GENOMIC DNA]</scope>
    <source>
        <strain evidence="8 9">RB68</strain>
    </source>
</reference>
<proteinExistence type="predicted"/>
<feature type="transmembrane region" description="Helical" evidence="6">
    <location>
        <begin position="56"/>
        <end position="79"/>
    </location>
</feature>